<protein>
    <submittedName>
        <fullName evidence="1">Uncharacterized protein</fullName>
    </submittedName>
</protein>
<proteinExistence type="predicted"/>
<sequence length="140" mass="16029">MPLNPEKLPLYQKGQEIFDITSKIIDLIQDDDPILSHIKGMMLEDAAMLTVKVSGAEAGDLYDIRMESAALIRKAARELGTHCTTLEMFGFPDTQYLVLIREALEVYKLLFREWVQGFDPWNYTLDDWGLFNPPGIHPEE</sequence>
<gene>
    <name evidence="1" type="ORF">K0O23_17760</name>
</gene>
<keyword evidence="2" id="KW-1185">Reference proteome</keyword>
<accession>A0ABS7CZI2</accession>
<comment type="caution">
    <text evidence="1">The sequence shown here is derived from an EMBL/GenBank/DDBJ whole genome shotgun (WGS) entry which is preliminary data.</text>
</comment>
<evidence type="ECO:0000313" key="1">
    <source>
        <dbReference type="EMBL" id="MBW7468927.1"/>
    </source>
</evidence>
<dbReference type="RefSeq" id="WP_219878800.1">
    <property type="nucleotide sequence ID" value="NZ_JAHYXK010000022.1"/>
</dbReference>
<reference evidence="1 2" key="1">
    <citation type="journal article" date="2016" name="Int. J. Syst. Evol. Microbiol.">
        <title>Pontibacter aydingkolensis sp. nov., isolated from soil of a salt lake.</title>
        <authorList>
            <person name="Osman G."/>
            <person name="Zhang T."/>
            <person name="Lou K."/>
            <person name="Gao Y."/>
            <person name="Chang W."/>
            <person name="Lin Q."/>
            <person name="Yang H.M."/>
            <person name="Huo X.D."/>
            <person name="Wang N."/>
        </authorList>
    </citation>
    <scope>NUCLEOTIDE SEQUENCE [LARGE SCALE GENOMIC DNA]</scope>
    <source>
        <strain evidence="1 2">KACC 19255</strain>
    </source>
</reference>
<name>A0ABS7CZI2_9BACT</name>
<organism evidence="1 2">
    <name type="scientific">Pontibacter aydingkolensis</name>
    <dbReference type="NCBI Taxonomy" id="1911536"/>
    <lineage>
        <taxon>Bacteria</taxon>
        <taxon>Pseudomonadati</taxon>
        <taxon>Bacteroidota</taxon>
        <taxon>Cytophagia</taxon>
        <taxon>Cytophagales</taxon>
        <taxon>Hymenobacteraceae</taxon>
        <taxon>Pontibacter</taxon>
    </lineage>
</organism>
<evidence type="ECO:0000313" key="2">
    <source>
        <dbReference type="Proteomes" id="UP000813018"/>
    </source>
</evidence>
<dbReference type="Proteomes" id="UP000813018">
    <property type="component" value="Unassembled WGS sequence"/>
</dbReference>
<dbReference type="EMBL" id="JAHYXK010000022">
    <property type="protein sequence ID" value="MBW7468927.1"/>
    <property type="molecule type" value="Genomic_DNA"/>
</dbReference>